<evidence type="ECO:0000256" key="19">
    <source>
        <dbReference type="SAM" id="MobiDB-lite"/>
    </source>
</evidence>
<keyword evidence="5" id="KW-0165">Cleavage on pair of basic residues</keyword>
<feature type="disulfide bond" evidence="17">
    <location>
        <begin position="548"/>
        <end position="560"/>
    </location>
</feature>
<dbReference type="GeneTree" id="ENSGT00940000155801"/>
<feature type="binding site" evidence="16">
    <location>
        <position position="226"/>
    </location>
    <ligand>
        <name>Ca(2+)</name>
        <dbReference type="ChEBI" id="CHEBI:29108"/>
        <label>2</label>
    </ligand>
</feature>
<dbReference type="GO" id="GO:0006508">
    <property type="term" value="P:proteolysis"/>
    <property type="evidence" value="ECO:0007669"/>
    <property type="project" value="UniProtKB-KW"/>
</dbReference>
<feature type="region of interest" description="Disordered" evidence="19">
    <location>
        <begin position="812"/>
        <end position="840"/>
    </location>
</feature>
<dbReference type="InterPro" id="IPR041645">
    <property type="entry name" value="ADAMTS_CR_2"/>
</dbReference>
<feature type="disulfide bond" evidence="17">
    <location>
        <begin position="537"/>
        <end position="575"/>
    </location>
</feature>
<evidence type="ECO:0000313" key="22">
    <source>
        <dbReference type="Ensembl" id="ENSONIP00000018577.2"/>
    </source>
</evidence>
<keyword evidence="4" id="KW-0645">Protease</keyword>
<keyword evidence="9" id="KW-0378">Hydrolase</keyword>
<feature type="binding site" evidence="16">
    <location>
        <position position="427"/>
    </location>
    <ligand>
        <name>Ca(2+)</name>
        <dbReference type="ChEBI" id="CHEBI:29108"/>
        <label>1</label>
    </ligand>
</feature>
<keyword evidence="6 16" id="KW-0479">Metal-binding</keyword>
<feature type="disulfide bond" evidence="17">
    <location>
        <begin position="382"/>
        <end position="411"/>
    </location>
</feature>
<dbReference type="Gene3D" id="3.40.1620.60">
    <property type="match status" value="2"/>
</dbReference>
<dbReference type="Proteomes" id="UP000005207">
    <property type="component" value="Linkage group LG14"/>
</dbReference>
<evidence type="ECO:0000256" key="12">
    <source>
        <dbReference type="ARBA" id="ARBA00023145"/>
    </source>
</evidence>
<evidence type="ECO:0000256" key="15">
    <source>
        <dbReference type="PIRSR" id="PIRSR613273-1"/>
    </source>
</evidence>
<evidence type="ECO:0000256" key="18">
    <source>
        <dbReference type="PROSITE-ProRule" id="PRU00276"/>
    </source>
</evidence>
<dbReference type="Pfam" id="PF01562">
    <property type="entry name" value="Pep_M12B_propep"/>
    <property type="match status" value="1"/>
</dbReference>
<dbReference type="GO" id="GO:0004222">
    <property type="term" value="F:metalloendopeptidase activity"/>
    <property type="evidence" value="ECO:0007669"/>
    <property type="project" value="InterPro"/>
</dbReference>
<feature type="binding site" evidence="16">
    <location>
        <position position="309"/>
    </location>
    <ligand>
        <name>Ca(2+)</name>
        <dbReference type="ChEBI" id="CHEBI:29108"/>
        <label>1</label>
    </ligand>
</feature>
<feature type="binding site" evidence="16 18">
    <location>
        <position position="366"/>
    </location>
    <ligand>
        <name>Zn(2+)</name>
        <dbReference type="ChEBI" id="CHEBI:29105"/>
        <note>catalytic</note>
    </ligand>
</feature>
<evidence type="ECO:0000256" key="9">
    <source>
        <dbReference type="ARBA" id="ARBA00022801"/>
    </source>
</evidence>
<dbReference type="Pfam" id="PF19236">
    <property type="entry name" value="ADAMTS_CR_3"/>
    <property type="match status" value="1"/>
</dbReference>
<dbReference type="PRINTS" id="PR01857">
    <property type="entry name" value="ADAMTSFAMILY"/>
</dbReference>
<feature type="active site" evidence="15 18">
    <location>
        <position position="367"/>
    </location>
</feature>
<gene>
    <name evidence="22" type="primary">ADAMTS15</name>
    <name evidence="22" type="synonym">LOC100697734</name>
</gene>
<dbReference type="InterPro" id="IPR045371">
    <property type="entry name" value="ADAMTS_CR_3"/>
</dbReference>
<dbReference type="GO" id="GO:0030198">
    <property type="term" value="P:extracellular matrix organization"/>
    <property type="evidence" value="ECO:0007669"/>
    <property type="project" value="InterPro"/>
</dbReference>
<dbReference type="PANTHER" id="PTHR13723:SF39">
    <property type="entry name" value="A DISINTEGRIN AND METALLOPROTEINASE WITH THROMBOSPONDIN MOTIFS 15"/>
    <property type="match status" value="1"/>
</dbReference>
<dbReference type="Pfam" id="PF01421">
    <property type="entry name" value="Reprolysin"/>
    <property type="match status" value="1"/>
</dbReference>
<feature type="disulfide bond" evidence="17">
    <location>
        <begin position="298"/>
        <end position="350"/>
    </location>
</feature>
<feature type="binding site" evidence="16">
    <location>
        <position position="430"/>
    </location>
    <ligand>
        <name>Ca(2+)</name>
        <dbReference type="ChEBI" id="CHEBI:29108"/>
        <label>2</label>
    </ligand>
</feature>
<dbReference type="AlphaFoldDB" id="I3KBT2"/>
<dbReference type="OMA" id="WKEEKSH"/>
<evidence type="ECO:0000256" key="1">
    <source>
        <dbReference type="ARBA" id="ARBA00004498"/>
    </source>
</evidence>
<dbReference type="InterPro" id="IPR006586">
    <property type="entry name" value="ADAM_Cys-rich"/>
</dbReference>
<dbReference type="Ensembl" id="ENSONIT00000018594.2">
    <property type="protein sequence ID" value="ENSONIP00000018577.2"/>
    <property type="gene ID" value="ENSONIG00000014756.2"/>
</dbReference>
<feature type="chain" id="PRO_5025606679" evidence="20">
    <location>
        <begin position="24"/>
        <end position="981"/>
    </location>
</feature>
<dbReference type="InterPro" id="IPR050439">
    <property type="entry name" value="ADAMTS_ADAMTS-like"/>
</dbReference>
<feature type="disulfide bond" evidence="17">
    <location>
        <begin position="533"/>
        <end position="570"/>
    </location>
</feature>
<dbReference type="PRINTS" id="PR01861">
    <property type="entry name" value="ADAMTS8"/>
</dbReference>
<dbReference type="Pfam" id="PF00090">
    <property type="entry name" value="TSP_1"/>
    <property type="match status" value="1"/>
</dbReference>
<feature type="binding site" evidence="16">
    <location>
        <position position="430"/>
    </location>
    <ligand>
        <name>Ca(2+)</name>
        <dbReference type="ChEBI" id="CHEBI:29108"/>
        <label>1</label>
    </ligand>
</feature>
<feature type="binding site" description="in inhibited form" evidence="16">
    <location>
        <position position="178"/>
    </location>
    <ligand>
        <name>Zn(2+)</name>
        <dbReference type="ChEBI" id="CHEBI:29105"/>
        <note>catalytic</note>
    </ligand>
</feature>
<dbReference type="FunFam" id="2.20.100.10:FF:000006">
    <property type="entry name" value="A disintegrin and metalloproteinase with thrombospondin motifs 1"/>
    <property type="match status" value="1"/>
</dbReference>
<dbReference type="InterPro" id="IPR036383">
    <property type="entry name" value="TSP1_rpt_sf"/>
</dbReference>
<evidence type="ECO:0000256" key="13">
    <source>
        <dbReference type="ARBA" id="ARBA00023157"/>
    </source>
</evidence>
<dbReference type="PANTHER" id="PTHR13723">
    <property type="entry name" value="ADAMTS A DISINTEGRIN AND METALLOPROTEASE WITH THROMBOSPONDIN MOTIFS PROTEASE"/>
    <property type="match status" value="1"/>
</dbReference>
<dbReference type="InterPro" id="IPR010294">
    <property type="entry name" value="ADAMTS_spacer1"/>
</dbReference>
<evidence type="ECO:0000256" key="7">
    <source>
        <dbReference type="ARBA" id="ARBA00022729"/>
    </source>
</evidence>
<evidence type="ECO:0000256" key="8">
    <source>
        <dbReference type="ARBA" id="ARBA00022737"/>
    </source>
</evidence>
<keyword evidence="7 20" id="KW-0732">Signal</keyword>
<feature type="binding site" evidence="16 18">
    <location>
        <position position="376"/>
    </location>
    <ligand>
        <name>Zn(2+)</name>
        <dbReference type="ChEBI" id="CHEBI:29105"/>
        <note>catalytic</note>
    </ligand>
</feature>
<dbReference type="InterPro" id="IPR001590">
    <property type="entry name" value="Peptidase_M12B"/>
</dbReference>
<feature type="binding site" evidence="16">
    <location>
        <position position="226"/>
    </location>
    <ligand>
        <name>Ca(2+)</name>
        <dbReference type="ChEBI" id="CHEBI:29108"/>
        <label>1</label>
    </ligand>
</feature>
<feature type="disulfide bond" evidence="17">
    <location>
        <begin position="498"/>
        <end position="509"/>
    </location>
</feature>
<dbReference type="SUPFAM" id="SSF55486">
    <property type="entry name" value="Metalloproteases ('zincins'), catalytic domain"/>
    <property type="match status" value="1"/>
</dbReference>
<comment type="subcellular location">
    <subcellularLocation>
        <location evidence="1">Secreted</location>
        <location evidence="1">Extracellular space</location>
        <location evidence="1">Extracellular matrix</location>
    </subcellularLocation>
</comment>
<keyword evidence="10 16" id="KW-0862">Zinc</keyword>
<feature type="disulfide bond" evidence="17">
    <location>
        <begin position="464"/>
        <end position="485"/>
    </location>
</feature>
<dbReference type="Gene3D" id="2.60.120.830">
    <property type="match status" value="1"/>
</dbReference>
<evidence type="ECO:0000256" key="20">
    <source>
        <dbReference type="SAM" id="SignalP"/>
    </source>
</evidence>
<keyword evidence="23" id="KW-1185">Reference proteome</keyword>
<feature type="domain" description="Peptidase M12B" evidence="21">
    <location>
        <begin position="223"/>
        <end position="432"/>
    </location>
</feature>
<keyword evidence="16" id="KW-0106">Calcium</keyword>
<dbReference type="Gene3D" id="2.20.100.10">
    <property type="entry name" value="Thrombospondin type-1 (TSP1) repeat"/>
    <property type="match status" value="3"/>
</dbReference>
<evidence type="ECO:0000256" key="4">
    <source>
        <dbReference type="ARBA" id="ARBA00022670"/>
    </source>
</evidence>
<keyword evidence="13 17" id="KW-1015">Disulfide bond</keyword>
<dbReference type="SMART" id="SM00608">
    <property type="entry name" value="ACR"/>
    <property type="match status" value="1"/>
</dbReference>
<comment type="cofactor">
    <cofactor evidence="16">
        <name>Zn(2+)</name>
        <dbReference type="ChEBI" id="CHEBI:29105"/>
    </cofactor>
    <text evidence="16">Binds 1 zinc ion per subunit.</text>
</comment>
<feature type="signal peptide" evidence="20">
    <location>
        <begin position="1"/>
        <end position="23"/>
    </location>
</feature>
<dbReference type="GO" id="GO:0008270">
    <property type="term" value="F:zinc ion binding"/>
    <property type="evidence" value="ECO:0007669"/>
    <property type="project" value="InterPro"/>
</dbReference>
<keyword evidence="12" id="KW-0865">Zymogen</keyword>
<dbReference type="InterPro" id="IPR013277">
    <property type="entry name" value="Pept_M12B_ADAM-TS8"/>
</dbReference>
<protein>
    <submittedName>
        <fullName evidence="22">ADAM metallopeptidase with thrombospondin type 1 motif 15</fullName>
    </submittedName>
</protein>
<sequence length="981" mass="108881">MAMPSSSFLLFTQFLLYLKVTHCMEVDFCRPVRLSQKKPGVYLHRRAEQMNEDEIVFRLRAFREDFYLHLSPDSSFLAARSVSPHIHSTAPDAFAGSEFRECFYSGDVNGDPDSFAALSLCKGLQGGFFYNGMEYFISQTEAEDAGAASVRGNSFDRTHIIRRRRRTAHSAGNFTSRCGVPPDTNFTVSLERYKYMRELETDGLTETVLNSLGRSKRFAAVPRFVEVLVVADESMAKFHGDGLKHYVLTLMSVAARLYKHPSILNSINVVVVGFMVINEDDKGPKVSSNAALTLRNFCSWQKKLNKHSDKHPEYWDTAILFTKQDLCGATTCDTLGMADVGTMCDPKRSCSVIEDDGLPSAFTTAHELGHVFNMPHDNVKACEEVFGKLKDNHMMSPTLIQIDRIRPWSVCSAAIITEFLDRGHGDCLLDQPQKQLTLPDNLPGSSYSLHRQCELAFGPSSKPCPYMQPCSKLWCTGKARGQLVCQTRHFPWADGTSCGNGKVCYQGACSEKNSTEHIKVDGRWGKWGSFGDCSRSCGGGVQLARRECNNPVPENGGKYCYGLRVKYRSCNLSHCPDTDKSFREEQCEAFNGLNLNTNRLGSSVVWVPKYSGISPKDKCKLICRANGTGYFYVLAPKVVDGTPCSPDTTSVCVQGKCIKAGCDGKLDSNRKFDKCGVCGGDNQGCKKVSGLFTKPVHGYNFVVVLPVGASNIDIRQRGYRGMVSDENYLAVKNRHGKYLLNGNYVVSAVERDLLVKGSLLRYSGTSTSVEILQATRPLEEPLTVEVLSVGKMTPPRVRYSFYIAKESKEEKTLRKEEKSRKSQNSVLADNNKIESEKQVMGKRPVSHWVTGGWDSCTVTCGSGLQKRLVQCQSVDGRPAVDCDGADRPVSVRACGDPCPMWDVGTWSHCSKSCGRGFKRRPVRCITENGLNLPREHCSGKRKPQELDLCTAWGVTFDSQVNLSPNQHDNDFFAVSGDCYCD</sequence>
<dbReference type="Pfam" id="PF05986">
    <property type="entry name" value="ADAMTS_spacer1"/>
    <property type="match status" value="1"/>
</dbReference>
<evidence type="ECO:0000256" key="2">
    <source>
        <dbReference type="ARBA" id="ARBA00022525"/>
    </source>
</evidence>
<dbReference type="MEROPS" id="M12.025"/>
<keyword evidence="2" id="KW-0964">Secreted</keyword>
<name>I3KBT2_ORENI</name>
<organism evidence="22 23">
    <name type="scientific">Oreochromis niloticus</name>
    <name type="common">Nile tilapia</name>
    <name type="synonym">Tilapia nilotica</name>
    <dbReference type="NCBI Taxonomy" id="8128"/>
    <lineage>
        <taxon>Eukaryota</taxon>
        <taxon>Metazoa</taxon>
        <taxon>Chordata</taxon>
        <taxon>Craniata</taxon>
        <taxon>Vertebrata</taxon>
        <taxon>Euteleostomi</taxon>
        <taxon>Actinopterygii</taxon>
        <taxon>Neopterygii</taxon>
        <taxon>Teleostei</taxon>
        <taxon>Neoteleostei</taxon>
        <taxon>Acanthomorphata</taxon>
        <taxon>Ovalentaria</taxon>
        <taxon>Cichlomorphae</taxon>
        <taxon>Cichliformes</taxon>
        <taxon>Cichlidae</taxon>
        <taxon>African cichlids</taxon>
        <taxon>Pseudocrenilabrinae</taxon>
        <taxon>Oreochromini</taxon>
        <taxon>Oreochromis</taxon>
    </lineage>
</organism>
<feature type="binding site" evidence="16">
    <location>
        <position position="309"/>
    </location>
    <ligand>
        <name>Ca(2+)</name>
        <dbReference type="ChEBI" id="CHEBI:29108"/>
        <label>2</label>
    </ligand>
</feature>
<feature type="disulfide bond" evidence="17">
    <location>
        <begin position="470"/>
        <end position="504"/>
    </location>
</feature>
<keyword evidence="8" id="KW-0677">Repeat</keyword>
<dbReference type="InterPro" id="IPR024079">
    <property type="entry name" value="MetalloPept_cat_dom_sf"/>
</dbReference>
<reference evidence="22" key="3">
    <citation type="submission" date="2025-09" db="UniProtKB">
        <authorList>
            <consortium name="Ensembl"/>
        </authorList>
    </citation>
    <scope>IDENTIFICATION</scope>
</reference>
<reference evidence="23" key="1">
    <citation type="submission" date="2012-01" db="EMBL/GenBank/DDBJ databases">
        <title>The Genome Sequence of Oreochromis niloticus (Nile Tilapia).</title>
        <authorList>
            <consortium name="Broad Institute Genome Assembly Team"/>
            <consortium name="Broad Institute Sequencing Platform"/>
            <person name="Di Palma F."/>
            <person name="Johnson J."/>
            <person name="Lander E.S."/>
            <person name="Lindblad-Toh K."/>
        </authorList>
    </citation>
    <scope>NUCLEOTIDE SEQUENCE [LARGE SCALE GENOMIC DNA]</scope>
</reference>
<dbReference type="Pfam" id="PF19030">
    <property type="entry name" value="TSP1_ADAMTS"/>
    <property type="match status" value="2"/>
</dbReference>
<dbReference type="CDD" id="cd04273">
    <property type="entry name" value="ZnMc_ADAMTS_like"/>
    <property type="match status" value="1"/>
</dbReference>
<dbReference type="eggNOG" id="KOG3538">
    <property type="taxonomic scope" value="Eukaryota"/>
</dbReference>
<feature type="binding site" evidence="16">
    <location>
        <position position="316"/>
    </location>
    <ligand>
        <name>Ca(2+)</name>
        <dbReference type="ChEBI" id="CHEBI:29108"/>
        <label>1</label>
    </ligand>
</feature>
<evidence type="ECO:0000256" key="10">
    <source>
        <dbReference type="ARBA" id="ARBA00022833"/>
    </source>
</evidence>
<feature type="disulfide bond" evidence="17">
    <location>
        <begin position="453"/>
        <end position="475"/>
    </location>
</feature>
<dbReference type="InParanoid" id="I3KBT2"/>
<keyword evidence="3" id="KW-0272">Extracellular matrix</keyword>
<dbReference type="SUPFAM" id="SSF82895">
    <property type="entry name" value="TSP-1 type 1 repeat"/>
    <property type="match status" value="3"/>
</dbReference>
<dbReference type="PROSITE" id="PS50215">
    <property type="entry name" value="ADAM_MEPRO"/>
    <property type="match status" value="1"/>
</dbReference>
<evidence type="ECO:0000256" key="3">
    <source>
        <dbReference type="ARBA" id="ARBA00022530"/>
    </source>
</evidence>
<dbReference type="SMART" id="SM00209">
    <property type="entry name" value="TSP1"/>
    <property type="match status" value="3"/>
</dbReference>
<keyword evidence="11" id="KW-0482">Metalloprotease</keyword>
<comment type="caution">
    <text evidence="18">Lacks conserved residue(s) required for the propagation of feature annotation.</text>
</comment>
<dbReference type="GO" id="GO:0031012">
    <property type="term" value="C:extracellular matrix"/>
    <property type="evidence" value="ECO:0007669"/>
    <property type="project" value="TreeGrafter"/>
</dbReference>
<evidence type="ECO:0000256" key="17">
    <source>
        <dbReference type="PIRSR" id="PIRSR613273-3"/>
    </source>
</evidence>
<dbReference type="PROSITE" id="PS50092">
    <property type="entry name" value="TSP1"/>
    <property type="match status" value="3"/>
</dbReference>
<accession>I3KBT2</accession>
<evidence type="ECO:0000256" key="11">
    <source>
        <dbReference type="ARBA" id="ARBA00023049"/>
    </source>
</evidence>
<dbReference type="Gene3D" id="3.40.390.10">
    <property type="entry name" value="Collagenase (Catalytic Domain)"/>
    <property type="match status" value="1"/>
</dbReference>
<dbReference type="InterPro" id="IPR002870">
    <property type="entry name" value="Peptidase_M12B_N"/>
</dbReference>
<keyword evidence="14" id="KW-0325">Glycoprotein</keyword>
<feature type="disulfide bond" evidence="17">
    <location>
        <begin position="344"/>
        <end position="427"/>
    </location>
</feature>
<reference evidence="22" key="2">
    <citation type="submission" date="2025-08" db="UniProtKB">
        <authorList>
            <consortium name="Ensembl"/>
        </authorList>
    </citation>
    <scope>IDENTIFICATION</scope>
</reference>
<dbReference type="FunFam" id="3.40.390.10:FF:000001">
    <property type="entry name" value="A disintegrin and metalloproteinase with thrombospondin motifs 1"/>
    <property type="match status" value="1"/>
</dbReference>
<dbReference type="InterPro" id="IPR000884">
    <property type="entry name" value="TSP1_rpt"/>
</dbReference>
<feature type="disulfide bond" evidence="17">
    <location>
        <begin position="327"/>
        <end position="332"/>
    </location>
</feature>
<evidence type="ECO:0000313" key="23">
    <source>
        <dbReference type="Proteomes" id="UP000005207"/>
    </source>
</evidence>
<evidence type="ECO:0000256" key="5">
    <source>
        <dbReference type="ARBA" id="ARBA00022685"/>
    </source>
</evidence>
<dbReference type="Pfam" id="PF17771">
    <property type="entry name" value="ADAMTS_CR_2"/>
    <property type="match status" value="1"/>
</dbReference>
<proteinExistence type="predicted"/>
<dbReference type="InterPro" id="IPR013273">
    <property type="entry name" value="ADAMTS/ADAMTS-like"/>
</dbReference>
<evidence type="ECO:0000256" key="6">
    <source>
        <dbReference type="ARBA" id="ARBA00022723"/>
    </source>
</evidence>
<evidence type="ECO:0000256" key="16">
    <source>
        <dbReference type="PIRSR" id="PIRSR613273-2"/>
    </source>
</evidence>
<evidence type="ECO:0000256" key="14">
    <source>
        <dbReference type="ARBA" id="ARBA00023180"/>
    </source>
</evidence>
<dbReference type="FunFam" id="2.60.120.830:FF:000001">
    <property type="entry name" value="A disintegrin and metalloproteinase with thrombospondin motifs 1"/>
    <property type="match status" value="1"/>
</dbReference>
<feature type="binding site" evidence="16 18">
    <location>
        <position position="370"/>
    </location>
    <ligand>
        <name>Zn(2+)</name>
        <dbReference type="ChEBI" id="CHEBI:29105"/>
        <note>catalytic</note>
    </ligand>
</feature>
<evidence type="ECO:0000259" key="21">
    <source>
        <dbReference type="PROSITE" id="PS50215"/>
    </source>
</evidence>